<organism evidence="1 2">
    <name type="scientific">Chryseobacterium turcicum</name>
    <dbReference type="NCBI Taxonomy" id="2898076"/>
    <lineage>
        <taxon>Bacteria</taxon>
        <taxon>Pseudomonadati</taxon>
        <taxon>Bacteroidota</taxon>
        <taxon>Flavobacteriia</taxon>
        <taxon>Flavobacteriales</taxon>
        <taxon>Weeksellaceae</taxon>
        <taxon>Chryseobacterium group</taxon>
        <taxon>Chryseobacterium</taxon>
    </lineage>
</organism>
<gene>
    <name evidence="1" type="ORF">LO744_11890</name>
</gene>
<evidence type="ECO:0000313" key="1">
    <source>
        <dbReference type="EMBL" id="MCD1117559.1"/>
    </source>
</evidence>
<evidence type="ECO:0008006" key="3">
    <source>
        <dbReference type="Google" id="ProtNLM"/>
    </source>
</evidence>
<keyword evidence="2" id="KW-1185">Reference proteome</keyword>
<reference evidence="1" key="1">
    <citation type="submission" date="2021-11" db="EMBL/GenBank/DDBJ databases">
        <title>Description of novel Chryseobacterium species.</title>
        <authorList>
            <person name="Saticioglu I.B."/>
            <person name="Ay H."/>
            <person name="Altun S."/>
            <person name="Duman M."/>
        </authorList>
    </citation>
    <scope>NUCLEOTIDE SEQUENCE</scope>
    <source>
        <strain evidence="1">C-17</strain>
    </source>
</reference>
<dbReference type="EMBL" id="JAJNAY010000001">
    <property type="protein sequence ID" value="MCD1117559.1"/>
    <property type="molecule type" value="Genomic_DNA"/>
</dbReference>
<sequence length="283" mass="33193">MRNLKAFSKTCIDFFDEVVSSKNDTINDPTYKYRISLLKPNVEKCYNVYNKNFKNKNLLITKSFGYTNPNKDDLKKLYSYRNSKIQELKKTVTTTHYNRIINTCQNCTINEAKTMDHLLPKEDFPEFSIHPQNLFPSCNVCNGHKSTNWVKNGHPLFLNLYLDPLPLDQYLFVDIKIDLRKKNIETNFKLDNNCGIDKVFFSIIESHYSKLDLLSRFSKNCNDTVSELKNTIKSSLEESISLNTIVNVIKRKCIKDRDHLGVNHWKIILTEKLIEEPKFFKLD</sequence>
<comment type="caution">
    <text evidence="1">The sequence shown here is derived from an EMBL/GenBank/DDBJ whole genome shotgun (WGS) entry which is preliminary data.</text>
</comment>
<dbReference type="AlphaFoldDB" id="A0A9Q3V5M6"/>
<dbReference type="Gene3D" id="1.10.30.50">
    <property type="match status" value="1"/>
</dbReference>
<name>A0A9Q3V5M6_9FLAO</name>
<accession>A0A9Q3V5M6</accession>
<evidence type="ECO:0000313" key="2">
    <source>
        <dbReference type="Proteomes" id="UP001108025"/>
    </source>
</evidence>
<dbReference type="Proteomes" id="UP001108025">
    <property type="component" value="Unassembled WGS sequence"/>
</dbReference>
<protein>
    <recommendedName>
        <fullName evidence="3">HNH endonuclease</fullName>
    </recommendedName>
</protein>
<dbReference type="RefSeq" id="WP_230669530.1">
    <property type="nucleotide sequence ID" value="NZ_JAJNAY010000001.1"/>
</dbReference>
<proteinExistence type="predicted"/>